<keyword evidence="1" id="KW-0479">Metal-binding</keyword>
<feature type="region of interest" description="Disordered" evidence="5">
    <location>
        <begin position="93"/>
        <end position="170"/>
    </location>
</feature>
<evidence type="ECO:0000256" key="6">
    <source>
        <dbReference type="SAM" id="Phobius"/>
    </source>
</evidence>
<feature type="region of interest" description="Disordered" evidence="5">
    <location>
        <begin position="669"/>
        <end position="700"/>
    </location>
</feature>
<keyword evidence="6" id="KW-1133">Transmembrane helix</keyword>
<evidence type="ECO:0000256" key="3">
    <source>
        <dbReference type="ARBA" id="ARBA00023163"/>
    </source>
</evidence>
<dbReference type="GO" id="GO:0005634">
    <property type="term" value="C:nucleus"/>
    <property type="evidence" value="ECO:0007669"/>
    <property type="project" value="TreeGrafter"/>
</dbReference>
<dbReference type="InterPro" id="IPR001138">
    <property type="entry name" value="Zn2Cys6_DnaBD"/>
</dbReference>
<proteinExistence type="predicted"/>
<evidence type="ECO:0000256" key="1">
    <source>
        <dbReference type="ARBA" id="ARBA00022723"/>
    </source>
</evidence>
<dbReference type="SMART" id="SM00906">
    <property type="entry name" value="Fungal_trans"/>
    <property type="match status" value="1"/>
</dbReference>
<dbReference type="PANTHER" id="PTHR47424:SF9">
    <property type="entry name" value="TAH-2"/>
    <property type="match status" value="1"/>
</dbReference>
<dbReference type="GO" id="GO:0000435">
    <property type="term" value="P:positive regulation of transcription from RNA polymerase II promoter by galactose"/>
    <property type="evidence" value="ECO:0007669"/>
    <property type="project" value="TreeGrafter"/>
</dbReference>
<keyword evidence="9" id="KW-1185">Reference proteome</keyword>
<feature type="transmembrane region" description="Helical" evidence="6">
    <location>
        <begin position="336"/>
        <end position="361"/>
    </location>
</feature>
<evidence type="ECO:0000313" key="9">
    <source>
        <dbReference type="Proteomes" id="UP001321749"/>
    </source>
</evidence>
<dbReference type="PANTHER" id="PTHR47424">
    <property type="entry name" value="REGULATORY PROTEIN GAL4"/>
    <property type="match status" value="1"/>
</dbReference>
<reference evidence="8" key="1">
    <citation type="journal article" date="2023" name="Mol. Phylogenet. Evol.">
        <title>Genome-scale phylogeny and comparative genomics of the fungal order Sordariales.</title>
        <authorList>
            <person name="Hensen N."/>
            <person name="Bonometti L."/>
            <person name="Westerberg I."/>
            <person name="Brannstrom I.O."/>
            <person name="Guillou S."/>
            <person name="Cros-Aarteil S."/>
            <person name="Calhoun S."/>
            <person name="Haridas S."/>
            <person name="Kuo A."/>
            <person name="Mondo S."/>
            <person name="Pangilinan J."/>
            <person name="Riley R."/>
            <person name="LaButti K."/>
            <person name="Andreopoulos B."/>
            <person name="Lipzen A."/>
            <person name="Chen C."/>
            <person name="Yan M."/>
            <person name="Daum C."/>
            <person name="Ng V."/>
            <person name="Clum A."/>
            <person name="Steindorff A."/>
            <person name="Ohm R.A."/>
            <person name="Martin F."/>
            <person name="Silar P."/>
            <person name="Natvig D.O."/>
            <person name="Lalanne C."/>
            <person name="Gautier V."/>
            <person name="Ament-Velasquez S.L."/>
            <person name="Kruys A."/>
            <person name="Hutchinson M.I."/>
            <person name="Powell A.J."/>
            <person name="Barry K."/>
            <person name="Miller A.N."/>
            <person name="Grigoriev I.V."/>
            <person name="Debuchy R."/>
            <person name="Gladieux P."/>
            <person name="Hiltunen Thoren M."/>
            <person name="Johannesson H."/>
        </authorList>
    </citation>
    <scope>NUCLEOTIDE SEQUENCE</scope>
    <source>
        <strain evidence="8">PSN324</strain>
    </source>
</reference>
<dbReference type="InterPro" id="IPR051127">
    <property type="entry name" value="Fungal_SecMet_Regulators"/>
</dbReference>
<feature type="region of interest" description="Disordered" evidence="5">
    <location>
        <begin position="529"/>
        <end position="548"/>
    </location>
</feature>
<name>A0AAV9HRA8_9PEZI</name>
<dbReference type="Gene3D" id="4.10.240.10">
    <property type="entry name" value="Zn(2)-C6 fungal-type DNA-binding domain"/>
    <property type="match status" value="1"/>
</dbReference>
<dbReference type="SMART" id="SM00066">
    <property type="entry name" value="GAL4"/>
    <property type="match status" value="1"/>
</dbReference>
<dbReference type="Pfam" id="PF00172">
    <property type="entry name" value="Zn_clus"/>
    <property type="match status" value="1"/>
</dbReference>
<keyword evidence="4" id="KW-0539">Nucleus</keyword>
<keyword evidence="3" id="KW-0804">Transcription</keyword>
<protein>
    <recommendedName>
        <fullName evidence="7">Zn(2)-C6 fungal-type domain-containing protein</fullName>
    </recommendedName>
</protein>
<dbReference type="PROSITE" id="PS00463">
    <property type="entry name" value="ZN2_CY6_FUNGAL_1"/>
    <property type="match status" value="1"/>
</dbReference>
<dbReference type="AlphaFoldDB" id="A0AAV9HRA8"/>
<dbReference type="CDD" id="cd12148">
    <property type="entry name" value="fungal_TF_MHR"/>
    <property type="match status" value="1"/>
</dbReference>
<dbReference type="SUPFAM" id="SSF57701">
    <property type="entry name" value="Zn2/Cys6 DNA-binding domain"/>
    <property type="match status" value="1"/>
</dbReference>
<feature type="compositionally biased region" description="Basic and acidic residues" evidence="5">
    <location>
        <begin position="159"/>
        <end position="170"/>
    </location>
</feature>
<feature type="compositionally biased region" description="Low complexity" evidence="5">
    <location>
        <begin position="118"/>
        <end position="134"/>
    </location>
</feature>
<accession>A0AAV9HRA8</accession>
<feature type="compositionally biased region" description="Basic residues" evidence="5">
    <location>
        <begin position="94"/>
        <end position="109"/>
    </location>
</feature>
<feature type="compositionally biased region" description="Polar residues" evidence="5">
    <location>
        <begin position="669"/>
        <end position="683"/>
    </location>
</feature>
<dbReference type="GO" id="GO:0000978">
    <property type="term" value="F:RNA polymerase II cis-regulatory region sequence-specific DNA binding"/>
    <property type="evidence" value="ECO:0007669"/>
    <property type="project" value="TreeGrafter"/>
</dbReference>
<dbReference type="GO" id="GO:0000981">
    <property type="term" value="F:DNA-binding transcription factor activity, RNA polymerase II-specific"/>
    <property type="evidence" value="ECO:0007669"/>
    <property type="project" value="InterPro"/>
</dbReference>
<dbReference type="PROSITE" id="PS50048">
    <property type="entry name" value="ZN2_CY6_FUNGAL_2"/>
    <property type="match status" value="1"/>
</dbReference>
<dbReference type="GO" id="GO:0008270">
    <property type="term" value="F:zinc ion binding"/>
    <property type="evidence" value="ECO:0007669"/>
    <property type="project" value="InterPro"/>
</dbReference>
<evidence type="ECO:0000256" key="5">
    <source>
        <dbReference type="SAM" id="MobiDB-lite"/>
    </source>
</evidence>
<dbReference type="Proteomes" id="UP001321749">
    <property type="component" value="Unassembled WGS sequence"/>
</dbReference>
<sequence>METRAVRARVANACDTCKLRKIKCSGRAPCAYCVRRREPDNCRFTAGRRRPPARPRHDDGSLIAATSTHNNVTLGSPASETNSGVAQLPSLLPQHHHHQQQQHHHHHRTASPASSQIHITATSAPPPSSISRSHSLPEIIRGTARQSHPQPPTSSDPVFEEHEHEETEVPREARLLCDAQGKLIFIGDCAPLSFFQTVRRLVTSRVDPHAFAPETGGYSALENVSSSRATARSAGPPPITCLIKTMVQAYLDVTSGFVDLFDSSALPQTIEAWAEQDKDKRDAASAAHYLVLAIGCQASDEEGPLAAAGQEYFDYARDLAFASLTSGDLGVATVQVFILVTLYSLGACQINAGFLFFGIAARAAYSIGIHRTAVNARFGGEVHELRDKVWKSLRVLDLYLSASMGRPPATSDVDCTVPYRGSDGEDGRETFNLLNASVQIFLVIESVVMEVYSRRKISPRLTEGISKELRDWSSRWLSRLKDVVEGRGGGGAGMANGACQVLASYYYAVVLVSRPFLMVELHRRLAVGGRSPGSSGGGEGSSSSSSGKSKLADACIDAAILMVETVKGLIERGVMTRRAPMVVSWLFASSLVLGAGLLGGFGHIIEKHCRAAISALDYFAQADAHAVQYSLIAKSLLATALEYLEKREMQERLRRTESSSRIFGLIPRTTSEGRPATGSPSVDDTTKGFTGGDKARISQTDGPTPGLFGFDFEAAFLGLTDSFARTPDFSMMGMGGGSFGHETEQTFGALNLFPLLEGDGHIDLANYF</sequence>
<evidence type="ECO:0000313" key="8">
    <source>
        <dbReference type="EMBL" id="KAK4462599.1"/>
    </source>
</evidence>
<keyword evidence="2" id="KW-0805">Transcription regulation</keyword>
<dbReference type="GO" id="GO:0006351">
    <property type="term" value="P:DNA-templated transcription"/>
    <property type="evidence" value="ECO:0007669"/>
    <property type="project" value="InterPro"/>
</dbReference>
<keyword evidence="6" id="KW-0472">Membrane</keyword>
<feature type="transmembrane region" description="Helical" evidence="6">
    <location>
        <begin position="582"/>
        <end position="605"/>
    </location>
</feature>
<evidence type="ECO:0000256" key="2">
    <source>
        <dbReference type="ARBA" id="ARBA00023015"/>
    </source>
</evidence>
<reference evidence="8" key="2">
    <citation type="submission" date="2023-06" db="EMBL/GenBank/DDBJ databases">
        <authorList>
            <consortium name="Lawrence Berkeley National Laboratory"/>
            <person name="Mondo S.J."/>
            <person name="Hensen N."/>
            <person name="Bonometti L."/>
            <person name="Westerberg I."/>
            <person name="Brannstrom I.O."/>
            <person name="Guillou S."/>
            <person name="Cros-Aarteil S."/>
            <person name="Calhoun S."/>
            <person name="Haridas S."/>
            <person name="Kuo A."/>
            <person name="Pangilinan J."/>
            <person name="Riley R."/>
            <person name="Labutti K."/>
            <person name="Andreopoulos B."/>
            <person name="Lipzen A."/>
            <person name="Chen C."/>
            <person name="Yanf M."/>
            <person name="Daum C."/>
            <person name="Ng V."/>
            <person name="Clum A."/>
            <person name="Steindorff A."/>
            <person name="Ohm R."/>
            <person name="Martin F."/>
            <person name="Silar P."/>
            <person name="Natvig D."/>
            <person name="Lalanne C."/>
            <person name="Gautier V."/>
            <person name="Ament-Velasquez S.L."/>
            <person name="Kruys A."/>
            <person name="Hutchinson M.I."/>
            <person name="Powell A.J."/>
            <person name="Barry K."/>
            <person name="Miller A.N."/>
            <person name="Grigoriev I.V."/>
            <person name="Debuchy R."/>
            <person name="Gladieux P."/>
            <person name="Thoren M.H."/>
            <person name="Johannesson H."/>
        </authorList>
    </citation>
    <scope>NUCLEOTIDE SEQUENCE</scope>
    <source>
        <strain evidence="8">PSN324</strain>
    </source>
</reference>
<feature type="compositionally biased region" description="Gly residues" evidence="5">
    <location>
        <begin position="530"/>
        <end position="540"/>
    </location>
</feature>
<dbReference type="EMBL" id="MU864970">
    <property type="protein sequence ID" value="KAK4462599.1"/>
    <property type="molecule type" value="Genomic_DNA"/>
</dbReference>
<organism evidence="8 9">
    <name type="scientific">Cladorrhinum samala</name>
    <dbReference type="NCBI Taxonomy" id="585594"/>
    <lineage>
        <taxon>Eukaryota</taxon>
        <taxon>Fungi</taxon>
        <taxon>Dikarya</taxon>
        <taxon>Ascomycota</taxon>
        <taxon>Pezizomycotina</taxon>
        <taxon>Sordariomycetes</taxon>
        <taxon>Sordariomycetidae</taxon>
        <taxon>Sordariales</taxon>
        <taxon>Podosporaceae</taxon>
        <taxon>Cladorrhinum</taxon>
    </lineage>
</organism>
<keyword evidence="6" id="KW-0812">Transmembrane</keyword>
<gene>
    <name evidence="8" type="ORF">QBC42DRAFT_78392</name>
</gene>
<feature type="domain" description="Zn(2)-C6 fungal-type" evidence="7">
    <location>
        <begin position="13"/>
        <end position="44"/>
    </location>
</feature>
<dbReference type="InterPro" id="IPR007219">
    <property type="entry name" value="XnlR_reg_dom"/>
</dbReference>
<dbReference type="CDD" id="cd00067">
    <property type="entry name" value="GAL4"/>
    <property type="match status" value="1"/>
</dbReference>
<evidence type="ECO:0000259" key="7">
    <source>
        <dbReference type="PROSITE" id="PS50048"/>
    </source>
</evidence>
<comment type="caution">
    <text evidence="8">The sequence shown here is derived from an EMBL/GenBank/DDBJ whole genome shotgun (WGS) entry which is preliminary data.</text>
</comment>
<dbReference type="InterPro" id="IPR036864">
    <property type="entry name" value="Zn2-C6_fun-type_DNA-bd_sf"/>
</dbReference>
<dbReference type="Pfam" id="PF04082">
    <property type="entry name" value="Fungal_trans"/>
    <property type="match status" value="1"/>
</dbReference>
<evidence type="ECO:0000256" key="4">
    <source>
        <dbReference type="ARBA" id="ARBA00023242"/>
    </source>
</evidence>